<dbReference type="HOGENOM" id="CLU_113690_0_0_14"/>
<dbReference type="EMBL" id="CP002808">
    <property type="protein sequence ID" value="AEG73493.1"/>
    <property type="molecule type" value="Genomic_DNA"/>
</dbReference>
<feature type="chain" id="PRO_5003339720" description="Lipoprotein" evidence="1">
    <location>
        <begin position="21"/>
        <end position="203"/>
    </location>
</feature>
<gene>
    <name evidence="2" type="ordered locus">MHF_1257</name>
</gene>
<dbReference type="BioCyc" id="MHAE859194:G1GR7-1248-MONOMER"/>
<reference key="2">
    <citation type="submission" date="2011-05" db="EMBL/GenBank/DDBJ databases">
        <title>The Genome of Mycoplasma haemofelis Strain Ohio2, a pathogenic hemoplasma of the cat.</title>
        <authorList>
            <person name="Santos A.P."/>
            <person name="Guimaraes A.M.S."/>
            <person name="SanMiguel P.J."/>
            <person name="Martin S.W."/>
            <person name="Messick J.B."/>
        </authorList>
    </citation>
    <scope>NUCLEOTIDE SEQUENCE</scope>
    <source>
        <strain>Ohio2</strain>
    </source>
</reference>
<dbReference type="KEGG" id="mhf:MHF_1257"/>
<accession>F6FFS5</accession>
<evidence type="ECO:0008006" key="4">
    <source>
        <dbReference type="Google" id="ProtNLM"/>
    </source>
</evidence>
<organism evidence="2 3">
    <name type="scientific">Mycoplasma haemofelis (strain Ohio2)</name>
    <dbReference type="NCBI Taxonomy" id="859194"/>
    <lineage>
        <taxon>Bacteria</taxon>
        <taxon>Bacillati</taxon>
        <taxon>Mycoplasmatota</taxon>
        <taxon>Mollicutes</taxon>
        <taxon>Mycoplasmataceae</taxon>
        <taxon>Mycoplasma</taxon>
    </lineage>
</organism>
<keyword evidence="1" id="KW-0732">Signal</keyword>
<evidence type="ECO:0000313" key="3">
    <source>
        <dbReference type="Proteomes" id="UP000007952"/>
    </source>
</evidence>
<dbReference type="AlphaFoldDB" id="F6FFS5"/>
<name>F6FFS5_MYCHI</name>
<evidence type="ECO:0000313" key="2">
    <source>
        <dbReference type="EMBL" id="AEG73493.1"/>
    </source>
</evidence>
<evidence type="ECO:0000256" key="1">
    <source>
        <dbReference type="SAM" id="SignalP"/>
    </source>
</evidence>
<feature type="signal peptide" evidence="1">
    <location>
        <begin position="1"/>
        <end position="20"/>
    </location>
</feature>
<protein>
    <recommendedName>
        <fullName evidence="4">Lipoprotein</fullName>
    </recommendedName>
</protein>
<dbReference type="Proteomes" id="UP000007952">
    <property type="component" value="Chromosome"/>
</dbReference>
<reference evidence="2 3" key="1">
    <citation type="journal article" date="2011" name="J. Bacteriol.">
        <title>Complete genome sequences of two hemotropic Mycoplasmas, Mycoplasma haemofelis strain Ohio2 and Mycoplasma suis strain Illinois.</title>
        <authorList>
            <person name="Messick J.B."/>
            <person name="Santos A.P."/>
            <person name="Guimaraes A.M."/>
        </authorList>
    </citation>
    <scope>NUCLEOTIDE SEQUENCE [LARGE SCALE GENOMIC DNA]</scope>
    <source>
        <strain evidence="2 3">Ohio2</strain>
    </source>
</reference>
<proteinExistence type="predicted"/>
<dbReference type="STRING" id="859194.MHF_1257"/>
<sequence length="203" mass="22549">MKLGTSLLLGGASATGAAVAAGGYYVLSSKEPTIKEELKSKKFIPFSDSPQWDEEFKSDSTNIKASIEDLKDASEENGGSKLKEWCESQMELDAKKHSKSLELVSKYCLIRDLASQLSRKGKTLLSSNSPESEWKATYTKRQNKSTSRAEVNLTGSAWTETADLPLIRKWCEDNSKKDFLASNKNDIYSKLENWCTKEAASEQ</sequence>